<dbReference type="InterPro" id="IPR007125">
    <property type="entry name" value="H2A/H2B/H3"/>
</dbReference>
<dbReference type="GO" id="GO:0006355">
    <property type="term" value="P:regulation of DNA-templated transcription"/>
    <property type="evidence" value="ECO:0007669"/>
    <property type="project" value="TreeGrafter"/>
</dbReference>
<comment type="similarity">
    <text evidence="5">Belongs to the NFYC/HAP5 subunit family.</text>
</comment>
<feature type="region of interest" description="Disordered" evidence="6">
    <location>
        <begin position="1"/>
        <end position="21"/>
    </location>
</feature>
<dbReference type="GO" id="GO:0046982">
    <property type="term" value="F:protein heterodimerization activity"/>
    <property type="evidence" value="ECO:0007669"/>
    <property type="project" value="InterPro"/>
</dbReference>
<protein>
    <recommendedName>
        <fullName evidence="7">Core Histone H2A/H2B/H3 domain-containing protein</fullName>
    </recommendedName>
</protein>
<organism evidence="8">
    <name type="scientific">Fagus sylvatica</name>
    <name type="common">Beechnut</name>
    <dbReference type="NCBI Taxonomy" id="28930"/>
    <lineage>
        <taxon>Eukaryota</taxon>
        <taxon>Viridiplantae</taxon>
        <taxon>Streptophyta</taxon>
        <taxon>Embryophyta</taxon>
        <taxon>Tracheophyta</taxon>
        <taxon>Spermatophyta</taxon>
        <taxon>Magnoliopsida</taxon>
        <taxon>eudicotyledons</taxon>
        <taxon>Gunneridae</taxon>
        <taxon>Pentapetalae</taxon>
        <taxon>rosids</taxon>
        <taxon>fabids</taxon>
        <taxon>Fagales</taxon>
        <taxon>Fagaceae</taxon>
        <taxon>Fagus</taxon>
    </lineage>
</organism>
<evidence type="ECO:0000256" key="1">
    <source>
        <dbReference type="ARBA" id="ARBA00004123"/>
    </source>
</evidence>
<dbReference type="GO" id="GO:0000976">
    <property type="term" value="F:transcription cis-regulatory region binding"/>
    <property type="evidence" value="ECO:0007669"/>
    <property type="project" value="TreeGrafter"/>
</dbReference>
<evidence type="ECO:0000313" key="8">
    <source>
        <dbReference type="EMBL" id="SPC73564.1"/>
    </source>
</evidence>
<evidence type="ECO:0000259" key="7">
    <source>
        <dbReference type="Pfam" id="PF00125"/>
    </source>
</evidence>
<dbReference type="InterPro" id="IPR050568">
    <property type="entry name" value="Transcr_DNA_Rep_Reg"/>
</dbReference>
<name>A0A2N9EFZ2_FAGSY</name>
<sequence>MDLNQPMDFTVSSSPSPSPQVHSFMPMPSFMLSQPQYHQTSGKMVSADTPIVFSKACELFILELTLRSWLQAEECRRRTLQRCDIARAVRLDDLLDFLIDVVPLDHDHYYKEEGAGKKSEQNESRPADQILHLPMMMNARELAMTNPELSGSYMIAQSMPSAEQEYDFPSKCNFIMFSTAF</sequence>
<dbReference type="EMBL" id="OIVN01000063">
    <property type="protein sequence ID" value="SPC73564.1"/>
    <property type="molecule type" value="Genomic_DNA"/>
</dbReference>
<accession>A0A2N9EFZ2</accession>
<dbReference type="Pfam" id="PF00125">
    <property type="entry name" value="Histone"/>
    <property type="match status" value="1"/>
</dbReference>
<dbReference type="PANTHER" id="PTHR10252">
    <property type="entry name" value="HISTONE-LIKE TRANSCRIPTION FACTOR CCAAT-RELATED"/>
    <property type="match status" value="1"/>
</dbReference>
<reference evidence="8" key="1">
    <citation type="submission" date="2018-02" db="EMBL/GenBank/DDBJ databases">
        <authorList>
            <person name="Cohen D.B."/>
            <person name="Kent A.D."/>
        </authorList>
    </citation>
    <scope>NUCLEOTIDE SEQUENCE</scope>
</reference>
<dbReference type="PANTHER" id="PTHR10252:SF124">
    <property type="entry name" value="NUCLEAR TRANSCRIPTION FACTOR Y SUBUNIT C-10"/>
    <property type="match status" value="1"/>
</dbReference>
<evidence type="ECO:0000256" key="3">
    <source>
        <dbReference type="ARBA" id="ARBA00023163"/>
    </source>
</evidence>
<keyword evidence="2" id="KW-0805">Transcription regulation</keyword>
<proteinExistence type="inferred from homology"/>
<dbReference type="SUPFAM" id="SSF47113">
    <property type="entry name" value="Histone-fold"/>
    <property type="match status" value="1"/>
</dbReference>
<dbReference type="InterPro" id="IPR009072">
    <property type="entry name" value="Histone-fold"/>
</dbReference>
<comment type="subcellular location">
    <subcellularLocation>
        <location evidence="1">Nucleus</location>
    </subcellularLocation>
</comment>
<feature type="domain" description="Core Histone H2A/H2B/H3" evidence="7">
    <location>
        <begin position="39"/>
        <end position="91"/>
    </location>
</feature>
<evidence type="ECO:0000256" key="4">
    <source>
        <dbReference type="ARBA" id="ARBA00023242"/>
    </source>
</evidence>
<evidence type="ECO:0000256" key="5">
    <source>
        <dbReference type="ARBA" id="ARBA00038129"/>
    </source>
</evidence>
<evidence type="ECO:0000256" key="6">
    <source>
        <dbReference type="SAM" id="MobiDB-lite"/>
    </source>
</evidence>
<keyword evidence="3" id="KW-0804">Transcription</keyword>
<dbReference type="AlphaFoldDB" id="A0A2N9EFZ2"/>
<dbReference type="GO" id="GO:0005634">
    <property type="term" value="C:nucleus"/>
    <property type="evidence" value="ECO:0007669"/>
    <property type="project" value="UniProtKB-SubCell"/>
</dbReference>
<gene>
    <name evidence="8" type="ORF">FSB_LOCUS1446</name>
</gene>
<evidence type="ECO:0000256" key="2">
    <source>
        <dbReference type="ARBA" id="ARBA00023015"/>
    </source>
</evidence>
<dbReference type="Gene3D" id="1.10.20.10">
    <property type="entry name" value="Histone, subunit A"/>
    <property type="match status" value="1"/>
</dbReference>
<keyword evidence="4" id="KW-0539">Nucleus</keyword>